<dbReference type="SMART" id="SM00228">
    <property type="entry name" value="PDZ"/>
    <property type="match status" value="1"/>
</dbReference>
<evidence type="ECO:0000256" key="2">
    <source>
        <dbReference type="ARBA" id="ARBA00023242"/>
    </source>
</evidence>
<evidence type="ECO:0000313" key="4">
    <source>
        <dbReference type="EMBL" id="TSK28157.1"/>
    </source>
</evidence>
<dbReference type="GO" id="GO:0043034">
    <property type="term" value="C:costamere"/>
    <property type="evidence" value="ECO:0007669"/>
    <property type="project" value="TreeGrafter"/>
</dbReference>
<evidence type="ECO:0000259" key="3">
    <source>
        <dbReference type="PROSITE" id="PS50106"/>
    </source>
</evidence>
<protein>
    <submittedName>
        <fullName evidence="4">Neuroblast differentiation-associated protein AHNAK</fullName>
    </submittedName>
</protein>
<dbReference type="Gene3D" id="2.30.42.10">
    <property type="match status" value="1"/>
</dbReference>
<dbReference type="EMBL" id="VCAZ01000008">
    <property type="protein sequence ID" value="TSK28157.1"/>
    <property type="molecule type" value="Genomic_DNA"/>
</dbReference>
<comment type="caution">
    <text evidence="4">The sequence shown here is derived from an EMBL/GenBank/DDBJ whole genome shotgun (WGS) entry which is preliminary data.</text>
</comment>
<comment type="subcellular location">
    <subcellularLocation>
        <location evidence="1">Nucleus</location>
    </subcellularLocation>
</comment>
<dbReference type="GO" id="GO:0043484">
    <property type="term" value="P:regulation of RNA splicing"/>
    <property type="evidence" value="ECO:0007669"/>
    <property type="project" value="TreeGrafter"/>
</dbReference>
<reference evidence="4 5" key="1">
    <citation type="journal article" date="2019" name="Genome Biol. Evol.">
        <title>Whole-Genome Sequencing of the Giant Devil Catfish, Bagarius yarrelli.</title>
        <authorList>
            <person name="Jiang W."/>
            <person name="Lv Y."/>
            <person name="Cheng L."/>
            <person name="Yang K."/>
            <person name="Chao B."/>
            <person name="Wang X."/>
            <person name="Li Y."/>
            <person name="Pan X."/>
            <person name="You X."/>
            <person name="Zhang Y."/>
            <person name="Yang J."/>
            <person name="Li J."/>
            <person name="Zhang X."/>
            <person name="Liu S."/>
            <person name="Sun C."/>
            <person name="Yang J."/>
            <person name="Shi Q."/>
        </authorList>
    </citation>
    <scope>NUCLEOTIDE SEQUENCE [LARGE SCALE GENOMIC DNA]</scope>
    <source>
        <strain evidence="4">JWS20170419001</strain>
        <tissue evidence="4">Muscle</tissue>
    </source>
</reference>
<keyword evidence="5" id="KW-1185">Reference proteome</keyword>
<accession>A0A556TNP0</accession>
<dbReference type="InterPro" id="IPR036034">
    <property type="entry name" value="PDZ_sf"/>
</dbReference>
<evidence type="ECO:0000256" key="1">
    <source>
        <dbReference type="ARBA" id="ARBA00004123"/>
    </source>
</evidence>
<dbReference type="OrthoDB" id="447516at2759"/>
<dbReference type="PANTHER" id="PTHR23348">
    <property type="entry name" value="PERIAXIN/AHNAK"/>
    <property type="match status" value="1"/>
</dbReference>
<dbReference type="InterPro" id="IPR001478">
    <property type="entry name" value="PDZ"/>
</dbReference>
<dbReference type="PANTHER" id="PTHR23348:SF41">
    <property type="entry name" value="NEUROBLAST DIFFERENTIATION-ASSOCIATED PROTEIN AHNAK"/>
    <property type="match status" value="1"/>
</dbReference>
<keyword evidence="2" id="KW-0539">Nucleus</keyword>
<evidence type="ECO:0000313" key="5">
    <source>
        <dbReference type="Proteomes" id="UP000319801"/>
    </source>
</evidence>
<proteinExistence type="predicted"/>
<sequence>MIAILNAWRWQGCASSSGWAEADHSLLQFPPSTHSSLLPSFQLKIFAVPCIQPFSTARSYDHTATERKSRVKHVALDLITKKKAGLSSSWPDGYNKECVGLEARMGHSTFFAVNAEEQERRGRGGCPVVPEHPMADEEDTREVLFPQWMGPDKHGLKIEQKGHGEIFVKEVKEESPAAHTGRVFEGDQIVGATIYFENMSSEETSELLKTLNKHKVGLKLQHKTGDKSPCRSPIGTLSWEARSGFGGSSPDVILSGDDEEYKRIYTKKIKPRLKSEDLAEGVDVRTERHSSTSSDGSTITTITRRITTYTVDIPGGSGQQEIDSSNPEFKINVSEGSPAQIKLPHGSVFSRVSGQEDLDIRGVRLRDPEDPSEKHCSTTLVKTSITTKGTEGSGKDSRFNIDDTGLAAAKTYGIQHDGSVGSQGSVTPDTNTGYADLSLTLGTSDKFLKLKREVIISGDETQKYIKTPKVDVTGAQESEIKGLKVESDADKVFQGDVKITAEKMDLKTPGHVDPKPKLTTISCSDKAQVDVNVKVREGDISLPNVKGDIKTTKVEMECPHINNERSETGFKMTEIKMPSFGFKGPKVNATHSEGELVVKGSSINIKAPDVDVKGPDAKLKGPKFNMPSISGPKISMPDVDFNLKSPKINEVDVSVPVPKVEGDIKAPKVDIKGPDLKIEGPEGGLKIPKIKIPSFGIEGPDVNLPEGELEIQGPIDINAPDVDIRGPEGKLKGPKFNMPSISGPKISMPDVDFNLKGPKVKGEVDVSVPKVGGDIKAPKVDIKGPEVDIEGHEGGFKMPKIKMPSFGIKGPKVEGPDVYLFQNGTYVSHVNRSP</sequence>
<name>A0A556TNP0_BAGYA</name>
<dbReference type="GO" id="GO:0005634">
    <property type="term" value="C:nucleus"/>
    <property type="evidence" value="ECO:0007669"/>
    <property type="project" value="UniProtKB-SubCell"/>
</dbReference>
<dbReference type="AlphaFoldDB" id="A0A556TNP0"/>
<dbReference type="PROSITE" id="PS50106">
    <property type="entry name" value="PDZ"/>
    <property type="match status" value="1"/>
</dbReference>
<organism evidence="4 5">
    <name type="scientific">Bagarius yarrelli</name>
    <name type="common">Goonch</name>
    <name type="synonym">Bagrus yarrelli</name>
    <dbReference type="NCBI Taxonomy" id="175774"/>
    <lineage>
        <taxon>Eukaryota</taxon>
        <taxon>Metazoa</taxon>
        <taxon>Chordata</taxon>
        <taxon>Craniata</taxon>
        <taxon>Vertebrata</taxon>
        <taxon>Euteleostomi</taxon>
        <taxon>Actinopterygii</taxon>
        <taxon>Neopterygii</taxon>
        <taxon>Teleostei</taxon>
        <taxon>Ostariophysi</taxon>
        <taxon>Siluriformes</taxon>
        <taxon>Sisoridae</taxon>
        <taxon>Sisorinae</taxon>
        <taxon>Bagarius</taxon>
    </lineage>
</organism>
<dbReference type="SUPFAM" id="SSF50156">
    <property type="entry name" value="PDZ domain-like"/>
    <property type="match status" value="1"/>
</dbReference>
<dbReference type="Proteomes" id="UP000319801">
    <property type="component" value="Unassembled WGS sequence"/>
</dbReference>
<dbReference type="InterPro" id="IPR052082">
    <property type="entry name" value="Myelin_sheath_structural"/>
</dbReference>
<feature type="domain" description="PDZ" evidence="3">
    <location>
        <begin position="155"/>
        <end position="209"/>
    </location>
</feature>
<gene>
    <name evidence="4" type="ORF">Baya_2344</name>
</gene>